<organism evidence="1 2">
    <name type="scientific">Chryseobacterium lathyri</name>
    <dbReference type="NCBI Taxonomy" id="395933"/>
    <lineage>
        <taxon>Bacteria</taxon>
        <taxon>Pseudomonadati</taxon>
        <taxon>Bacteroidota</taxon>
        <taxon>Flavobacteriia</taxon>
        <taxon>Flavobacteriales</taxon>
        <taxon>Weeksellaceae</taxon>
        <taxon>Chryseobacterium group</taxon>
        <taxon>Chryseobacterium</taxon>
    </lineage>
</organism>
<evidence type="ECO:0000313" key="1">
    <source>
        <dbReference type="EMBL" id="GEN73867.1"/>
    </source>
</evidence>
<dbReference type="Pfam" id="PF08974">
    <property type="entry name" value="DUF1877"/>
    <property type="match status" value="1"/>
</dbReference>
<gene>
    <name evidence="1" type="ORF">CLA01_39390</name>
</gene>
<sequence length="162" mass="18735">MGIIVSYRIVSDENAIKAIEKNINTEVDIESILNQYAHCIKSFTSFVKTWDPLYCLLNKISGNSIFTKLRENKQSENINEYSKIFHKDEIKILYEELQKISIEVLNNKLSNESLKLDISQQQGYSMISIYDADCIIIEFQELKKAVNTAFNNNSKIVQILFP</sequence>
<name>A0A511YF89_9FLAO</name>
<dbReference type="Proteomes" id="UP000321150">
    <property type="component" value="Unassembled WGS sequence"/>
</dbReference>
<reference evidence="1 2" key="1">
    <citation type="submission" date="2019-07" db="EMBL/GenBank/DDBJ databases">
        <title>Whole genome shotgun sequence of Chryseobacterium lathyri NBRC 105250.</title>
        <authorList>
            <person name="Hosoyama A."/>
            <person name="Uohara A."/>
            <person name="Ohji S."/>
            <person name="Ichikawa N."/>
        </authorList>
    </citation>
    <scope>NUCLEOTIDE SEQUENCE [LARGE SCALE GENOMIC DNA]</scope>
    <source>
        <strain evidence="1 2">NBRC 105250</strain>
    </source>
</reference>
<protein>
    <submittedName>
        <fullName evidence="1">Uncharacterized protein</fullName>
    </submittedName>
</protein>
<dbReference type="Gene3D" id="3.40.1760.10">
    <property type="entry name" value="YfbM-like super family"/>
    <property type="match status" value="1"/>
</dbReference>
<accession>A0A511YF89</accession>
<dbReference type="OrthoDB" id="1274865at2"/>
<dbReference type="RefSeq" id="WP_111960521.1">
    <property type="nucleotide sequence ID" value="NZ_BJYI01000021.1"/>
</dbReference>
<proteinExistence type="predicted"/>
<dbReference type="AlphaFoldDB" id="A0A511YF89"/>
<dbReference type="InterPro" id="IPR015068">
    <property type="entry name" value="DUF1877"/>
</dbReference>
<dbReference type="InterPro" id="IPR035944">
    <property type="entry name" value="YfbM-like_sf"/>
</dbReference>
<evidence type="ECO:0000313" key="2">
    <source>
        <dbReference type="Proteomes" id="UP000321150"/>
    </source>
</evidence>
<comment type="caution">
    <text evidence="1">The sequence shown here is derived from an EMBL/GenBank/DDBJ whole genome shotgun (WGS) entry which is preliminary data.</text>
</comment>
<dbReference type="EMBL" id="BJYI01000021">
    <property type="protein sequence ID" value="GEN73867.1"/>
    <property type="molecule type" value="Genomic_DNA"/>
</dbReference>